<reference evidence="3 4" key="1">
    <citation type="journal article" date="2010" name="Stand. Genomic Sci.">
        <title>Complete genome sequence of Haliangium ochraceum type strain (SMP-2).</title>
        <authorList>
            <consortium name="US DOE Joint Genome Institute (JGI-PGF)"/>
            <person name="Ivanova N."/>
            <person name="Daum C."/>
            <person name="Lang E."/>
            <person name="Abt B."/>
            <person name="Kopitz M."/>
            <person name="Saunders E."/>
            <person name="Lapidus A."/>
            <person name="Lucas S."/>
            <person name="Glavina Del Rio T."/>
            <person name="Nolan M."/>
            <person name="Tice H."/>
            <person name="Copeland A."/>
            <person name="Cheng J.F."/>
            <person name="Chen F."/>
            <person name="Bruce D."/>
            <person name="Goodwin L."/>
            <person name="Pitluck S."/>
            <person name="Mavromatis K."/>
            <person name="Pati A."/>
            <person name="Mikhailova N."/>
            <person name="Chen A."/>
            <person name="Palaniappan K."/>
            <person name="Land M."/>
            <person name="Hauser L."/>
            <person name="Chang Y.J."/>
            <person name="Jeffries C.D."/>
            <person name="Detter J.C."/>
            <person name="Brettin T."/>
            <person name="Rohde M."/>
            <person name="Goker M."/>
            <person name="Bristow J."/>
            <person name="Markowitz V."/>
            <person name="Eisen J.A."/>
            <person name="Hugenholtz P."/>
            <person name="Kyrpides N.C."/>
            <person name="Klenk H.P."/>
        </authorList>
    </citation>
    <scope>NUCLEOTIDE SEQUENCE [LARGE SCALE GENOMIC DNA]</scope>
    <source>
        <strain evidence="4">DSM 14365 / CIP 107738 / JCM 11303 / AJ 13395 / SMP-2</strain>
    </source>
</reference>
<dbReference type="SUPFAM" id="SSF48452">
    <property type="entry name" value="TPR-like"/>
    <property type="match status" value="1"/>
</dbReference>
<dbReference type="HOGENOM" id="CLU_388191_0_0_7"/>
<evidence type="ECO:0000256" key="2">
    <source>
        <dbReference type="SAM" id="SignalP"/>
    </source>
</evidence>
<evidence type="ECO:0000313" key="4">
    <source>
        <dbReference type="Proteomes" id="UP000001880"/>
    </source>
</evidence>
<dbReference type="STRING" id="502025.Hoch_2736"/>
<dbReference type="AlphaFoldDB" id="D0LN88"/>
<evidence type="ECO:0000256" key="1">
    <source>
        <dbReference type="PROSITE-ProRule" id="PRU00339"/>
    </source>
</evidence>
<organism evidence="3 4">
    <name type="scientific">Haliangium ochraceum (strain DSM 14365 / JCM 11303 / SMP-2)</name>
    <dbReference type="NCBI Taxonomy" id="502025"/>
    <lineage>
        <taxon>Bacteria</taxon>
        <taxon>Pseudomonadati</taxon>
        <taxon>Myxococcota</taxon>
        <taxon>Polyangia</taxon>
        <taxon>Haliangiales</taxon>
        <taxon>Kofleriaceae</taxon>
        <taxon>Haliangium</taxon>
    </lineage>
</organism>
<feature type="chain" id="PRO_5003011522" description="Tetratricopeptide repeat protein" evidence="2">
    <location>
        <begin position="22"/>
        <end position="711"/>
    </location>
</feature>
<protein>
    <recommendedName>
        <fullName evidence="5">Tetratricopeptide repeat protein</fullName>
    </recommendedName>
</protein>
<gene>
    <name evidence="3" type="ordered locus">Hoch_2736</name>
</gene>
<dbReference type="OrthoDB" id="5482767at2"/>
<dbReference type="InterPro" id="IPR011990">
    <property type="entry name" value="TPR-like_helical_dom_sf"/>
</dbReference>
<sequence length="711" mass="77239">MRWLAVFVAVWLATGAGCAGAQGSGAGAAVPGALPDGDVPFELAYDQDLEVARDEFRALAEDAPERASLRRSLADEYARRLRAALDDPEHHYEGFDMLMALASLWTAAELAAGAPELAAYADDARRVRAVFAPQGGDLQVAAALYFLQAAGVEQHPEELGELYAFADELSVAQFGEGAEHARPIEILESILPSLPSRPVVDELVRRIQLRQSVLLARFRDGGPTPDLIRAHGAGLFSAAATVTAALTRGGRLDEVPAALAGLESLGADAEVADKVAAVLAADASADDWLALAASYENEDPERAEPESRLVILRAGVRALPDSAPLHYKAAAAADALDWEALATALYERGYALAPSREGAERLAELYTVRVSALALAERPEAAYKALSALERFHAEAAERWPEKPLEADLAEAYAAMGRGLLGLGALKEARAYFRDSQQRRENIEALSLLGTIAFKRDALDEARGHFRAALALPVESVYERLEAARILRQLGDTLAALGQSSDAAARWSESIDRWLALGQEYSLPPGLQGELMVEVGKASWSLGHRDNAIRAFEGAVDVDPEGTNTHTSVVSFFLMHGQYQRALDAYHRALGNHGISDYAKVYMSLWVVAEARRRDQPADALASAFLEGRDGPLWYDALARYATERMQHDDLVARARTRGRQAEMWYYEAVLGETQDPEQVRALLQRVLDSGMVLFFEYDMARSRLGEVPAR</sequence>
<accession>D0LN88</accession>
<dbReference type="RefSeq" id="WP_012827873.1">
    <property type="nucleotide sequence ID" value="NC_013440.1"/>
</dbReference>
<feature type="signal peptide" evidence="2">
    <location>
        <begin position="1"/>
        <end position="21"/>
    </location>
</feature>
<proteinExistence type="predicted"/>
<keyword evidence="1" id="KW-0802">TPR repeat</keyword>
<dbReference type="eggNOG" id="COG0457">
    <property type="taxonomic scope" value="Bacteria"/>
</dbReference>
<dbReference type="PROSITE" id="PS51257">
    <property type="entry name" value="PROKAR_LIPOPROTEIN"/>
    <property type="match status" value="1"/>
</dbReference>
<evidence type="ECO:0008006" key="5">
    <source>
        <dbReference type="Google" id="ProtNLM"/>
    </source>
</evidence>
<feature type="repeat" description="TPR" evidence="1">
    <location>
        <begin position="529"/>
        <end position="562"/>
    </location>
</feature>
<dbReference type="EMBL" id="CP001804">
    <property type="protein sequence ID" value="ACY15265.1"/>
    <property type="molecule type" value="Genomic_DNA"/>
</dbReference>
<dbReference type="Gene3D" id="1.25.40.10">
    <property type="entry name" value="Tetratricopeptide repeat domain"/>
    <property type="match status" value="2"/>
</dbReference>
<name>D0LN88_HALO1</name>
<dbReference type="PROSITE" id="PS50005">
    <property type="entry name" value="TPR"/>
    <property type="match status" value="1"/>
</dbReference>
<dbReference type="KEGG" id="hoh:Hoch_2736"/>
<dbReference type="Proteomes" id="UP000001880">
    <property type="component" value="Chromosome"/>
</dbReference>
<dbReference type="InterPro" id="IPR019734">
    <property type="entry name" value="TPR_rpt"/>
</dbReference>
<keyword evidence="2" id="KW-0732">Signal</keyword>
<keyword evidence="4" id="KW-1185">Reference proteome</keyword>
<evidence type="ECO:0000313" key="3">
    <source>
        <dbReference type="EMBL" id="ACY15265.1"/>
    </source>
</evidence>